<evidence type="ECO:0000256" key="1">
    <source>
        <dbReference type="ARBA" id="ARBA00022603"/>
    </source>
</evidence>
<name>A0ABW7VJS0_STROI</name>
<dbReference type="RefSeq" id="WP_079082502.1">
    <property type="nucleotide sequence ID" value="NZ_JBIRUT010000008.1"/>
</dbReference>
<dbReference type="EMBL" id="JBIRWM010000022">
    <property type="protein sequence ID" value="MFI2160970.1"/>
    <property type="molecule type" value="Genomic_DNA"/>
</dbReference>
<sequence length="315" mass="34086">MAQHWTTQRRSASVPTVEQWQRLKAEMGFEAPAALDDLVHELNGQKNTPGEAWQNREVIGKGHRARAGAGVFPQLQSDTFNVTAPATAVAAHWDGWNTALKPSHEPIVLARKPIEGTVASNVLAHGTGAMNTAACRTPPGDPEGRWPANVLLSHAWAVDADGWIVDGCVEGCPAAELDRQSGLLTSGANPRRRGADKFRDVYGNFKGQTACKPIRGANSGGASRFYPVFRYQAKAPTSERPRLPDGTVHPTVKPVALMRWLVRLLTPPDGLVLDPFAGTGTTLEAARLEGFDSMGVEAKAEYAELCCLRLRRDVR</sequence>
<organism evidence="5 6">
    <name type="scientific">Streptomyces olivaceoviridis</name>
    <name type="common">Streptomyces corchorusii</name>
    <dbReference type="NCBI Taxonomy" id="1921"/>
    <lineage>
        <taxon>Bacteria</taxon>
        <taxon>Bacillati</taxon>
        <taxon>Actinomycetota</taxon>
        <taxon>Actinomycetes</taxon>
        <taxon>Kitasatosporales</taxon>
        <taxon>Streptomycetaceae</taxon>
        <taxon>Streptomyces</taxon>
    </lineage>
</organism>
<keyword evidence="1 5" id="KW-0489">Methyltransferase</keyword>
<gene>
    <name evidence="5" type="ORF">ACH49L_35760</name>
</gene>
<dbReference type="InterPro" id="IPR002941">
    <property type="entry name" value="DNA_methylase_N4/N6"/>
</dbReference>
<dbReference type="GO" id="GO:0032259">
    <property type="term" value="P:methylation"/>
    <property type="evidence" value="ECO:0007669"/>
    <property type="project" value="UniProtKB-KW"/>
</dbReference>
<reference evidence="5 6" key="1">
    <citation type="submission" date="2024-10" db="EMBL/GenBank/DDBJ databases">
        <title>The Natural Products Discovery Center: Release of the First 8490 Sequenced Strains for Exploring Actinobacteria Biosynthetic Diversity.</title>
        <authorList>
            <person name="Kalkreuter E."/>
            <person name="Kautsar S.A."/>
            <person name="Yang D."/>
            <person name="Bader C.D."/>
            <person name="Teijaro C.N."/>
            <person name="Fluegel L."/>
            <person name="Davis C.M."/>
            <person name="Simpson J.R."/>
            <person name="Lauterbach L."/>
            <person name="Steele A.D."/>
            <person name="Gui C."/>
            <person name="Meng S."/>
            <person name="Li G."/>
            <person name="Viehrig K."/>
            <person name="Ye F."/>
            <person name="Su P."/>
            <person name="Kiefer A.F."/>
            <person name="Nichols A."/>
            <person name="Cepeda A.J."/>
            <person name="Yan W."/>
            <person name="Fan B."/>
            <person name="Jiang Y."/>
            <person name="Adhikari A."/>
            <person name="Zheng C.-J."/>
            <person name="Schuster L."/>
            <person name="Cowan T.M."/>
            <person name="Smanski M.J."/>
            <person name="Chevrette M.G."/>
            <person name="De Carvalho L.P.S."/>
            <person name="Shen B."/>
        </authorList>
    </citation>
    <scope>NUCLEOTIDE SEQUENCE [LARGE SCALE GENOMIC DNA]</scope>
    <source>
        <strain evidence="5 6">NPDC020295</strain>
    </source>
</reference>
<evidence type="ECO:0000256" key="3">
    <source>
        <dbReference type="RuleBase" id="RU362026"/>
    </source>
</evidence>
<evidence type="ECO:0000256" key="2">
    <source>
        <dbReference type="ARBA" id="ARBA00022679"/>
    </source>
</evidence>
<dbReference type="InterPro" id="IPR001091">
    <property type="entry name" value="RM_Methyltransferase"/>
</dbReference>
<dbReference type="Pfam" id="PF01555">
    <property type="entry name" value="N6_N4_Mtase"/>
    <property type="match status" value="1"/>
</dbReference>
<evidence type="ECO:0000313" key="6">
    <source>
        <dbReference type="Proteomes" id="UP001611397"/>
    </source>
</evidence>
<protein>
    <recommendedName>
        <fullName evidence="3">Methyltransferase</fullName>
        <ecNumber evidence="3">2.1.1.-</ecNumber>
    </recommendedName>
</protein>
<comment type="caution">
    <text evidence="5">The sequence shown here is derived from an EMBL/GenBank/DDBJ whole genome shotgun (WGS) entry which is preliminary data.</text>
</comment>
<keyword evidence="2" id="KW-0808">Transferase</keyword>
<dbReference type="InterPro" id="IPR029063">
    <property type="entry name" value="SAM-dependent_MTases_sf"/>
</dbReference>
<dbReference type="SUPFAM" id="SSF53335">
    <property type="entry name" value="S-adenosyl-L-methionine-dependent methyltransferases"/>
    <property type="match status" value="1"/>
</dbReference>
<proteinExistence type="inferred from homology"/>
<comment type="similarity">
    <text evidence="3">Belongs to the N(4)/N(6)-methyltransferase family.</text>
</comment>
<feature type="domain" description="DNA methylase N-4/N-6" evidence="4">
    <location>
        <begin position="99"/>
        <end position="305"/>
    </location>
</feature>
<evidence type="ECO:0000313" key="5">
    <source>
        <dbReference type="EMBL" id="MFI2160970.1"/>
    </source>
</evidence>
<dbReference type="EC" id="2.1.1.-" evidence="3"/>
<dbReference type="GO" id="GO:0008168">
    <property type="term" value="F:methyltransferase activity"/>
    <property type="evidence" value="ECO:0007669"/>
    <property type="project" value="UniProtKB-KW"/>
</dbReference>
<accession>A0ABW7VJS0</accession>
<keyword evidence="6" id="KW-1185">Reference proteome</keyword>
<evidence type="ECO:0000259" key="4">
    <source>
        <dbReference type="Pfam" id="PF01555"/>
    </source>
</evidence>
<dbReference type="Proteomes" id="UP001611397">
    <property type="component" value="Unassembled WGS sequence"/>
</dbReference>
<dbReference type="PRINTS" id="PR00508">
    <property type="entry name" value="S21N4MTFRASE"/>
</dbReference>
<dbReference type="Gene3D" id="3.40.50.150">
    <property type="entry name" value="Vaccinia Virus protein VP39"/>
    <property type="match status" value="1"/>
</dbReference>